<dbReference type="SUPFAM" id="SSF55464">
    <property type="entry name" value="Origin of replication-binding domain, RBD-like"/>
    <property type="match status" value="1"/>
</dbReference>
<dbReference type="NCBIfam" id="TIGR02686">
    <property type="entry name" value="relax_trwC"/>
    <property type="match status" value="1"/>
</dbReference>
<evidence type="ECO:0000259" key="2">
    <source>
        <dbReference type="Pfam" id="PF08751"/>
    </source>
</evidence>
<gene>
    <name evidence="3" type="ORF">CKY28_06995</name>
</gene>
<dbReference type="Pfam" id="PF13604">
    <property type="entry name" value="AAA_30"/>
    <property type="match status" value="1"/>
</dbReference>
<dbReference type="OrthoDB" id="98563at2"/>
<protein>
    <submittedName>
        <fullName evidence="3">TrwC protein</fullName>
    </submittedName>
</protein>
<name>A0A2A2SIJ9_9SPHN</name>
<dbReference type="SUPFAM" id="SSF52540">
    <property type="entry name" value="P-loop containing nucleoside triphosphate hydrolases"/>
    <property type="match status" value="2"/>
</dbReference>
<dbReference type="InterPro" id="IPR014059">
    <property type="entry name" value="TraI/TrwC_relax"/>
</dbReference>
<reference evidence="4" key="1">
    <citation type="submission" date="2017-09" db="EMBL/GenBank/DDBJ databases">
        <authorList>
            <person name="Feng G."/>
            <person name="Zhu H."/>
        </authorList>
    </citation>
    <scope>NUCLEOTIDE SEQUENCE [LARGE SCALE GENOMIC DNA]</scope>
    <source>
        <strain evidence="4">1PNM-20</strain>
    </source>
</reference>
<proteinExistence type="predicted"/>
<dbReference type="InterPro" id="IPR027417">
    <property type="entry name" value="P-loop_NTPase"/>
</dbReference>
<dbReference type="InterPro" id="IPR014862">
    <property type="entry name" value="TrwC"/>
</dbReference>
<dbReference type="AlphaFoldDB" id="A0A2A2SIJ9"/>
<organism evidence="3 4">
    <name type="scientific">Sphingomonas lenta</name>
    <dbReference type="NCBI Taxonomy" id="1141887"/>
    <lineage>
        <taxon>Bacteria</taxon>
        <taxon>Pseudomonadati</taxon>
        <taxon>Pseudomonadota</taxon>
        <taxon>Alphaproteobacteria</taxon>
        <taxon>Sphingomonadales</taxon>
        <taxon>Sphingomonadaceae</taxon>
        <taxon>Sphingomonas</taxon>
    </lineage>
</organism>
<comment type="caution">
    <text evidence="3">The sequence shown here is derived from an EMBL/GenBank/DDBJ whole genome shotgun (WGS) entry which is preliminary data.</text>
</comment>
<dbReference type="Gene3D" id="3.40.50.300">
    <property type="entry name" value="P-loop containing nucleotide triphosphate hydrolases"/>
    <property type="match status" value="2"/>
</dbReference>
<dbReference type="NCBIfam" id="NF041492">
    <property type="entry name" value="MobF"/>
    <property type="match status" value="1"/>
</dbReference>
<feature type="domain" description="TrwC relaxase" evidence="2">
    <location>
        <begin position="11"/>
        <end position="279"/>
    </location>
</feature>
<dbReference type="RefSeq" id="WP_095997564.1">
    <property type="nucleotide sequence ID" value="NZ_NSLI01000002.1"/>
</dbReference>
<dbReference type="EMBL" id="NSLI01000002">
    <property type="protein sequence ID" value="PAX09066.1"/>
    <property type="molecule type" value="Genomic_DNA"/>
</dbReference>
<feature type="region of interest" description="Disordered" evidence="1">
    <location>
        <begin position="923"/>
        <end position="979"/>
    </location>
</feature>
<evidence type="ECO:0000313" key="3">
    <source>
        <dbReference type="EMBL" id="PAX09066.1"/>
    </source>
</evidence>
<feature type="compositionally biased region" description="Basic and acidic residues" evidence="1">
    <location>
        <begin position="959"/>
        <end position="979"/>
    </location>
</feature>
<accession>A0A2A2SIJ9</accession>
<dbReference type="Proteomes" id="UP000218151">
    <property type="component" value="Unassembled WGS sequence"/>
</dbReference>
<sequence>MLSVASVRSAKGASAYFAADNYYTAGVDAPAGEWFGKGAEALGLTGEVDQQRFEALLKGELPDGSRVGTPDRHRAGIDLTFSLPKSWSLLALVGGDRRIVDAYREAVRDTLRWAERNAAETRMEVRGRERVVSTGNLVTALFEHDTSRAKDPQAHIHAVIANVTQGPDGKWRALHNEKLWSLNTLLNSIAMASFRERVEALGYDVGDRSKHGNFEAAGFTRNALMAYSTRRQQILAKVAEMTTRSPAAYDAATLMTRPRKEPAGDRVALVEAWRASAAEAGLDLPARVAEATARMAAPPSPWERLASAAGAVAERGRALFERLGERLGLASSDPYLPRSMQGMSALAVGAAHAVASALRHLEQREAAFLRTDILKAALDTGLPVTIDTVESRVATLERSRQLVRGDGRRGSMMTTAQALDVERRILSEVDIGRGSGRAFVSADGAPSLLAEAARERSGITLNPGQSAAGLMLLASPDRIIAIQGVAGAGKSSVLAPVAEIITRDAGRVLGLAVQNTLVQMLQRETGIPSMTVARFLKAHERLLGDAPDRAALAAAARRDLGGAAILVDEASMLSNTDQEKLVRLANLIGVGRMAFVGDARQLGAVDAGKPFSVMQQAGAPTAQMSENLRARGDAIRTAAAAAQIGAVDRAMEALRPFTVEAPGRGSQEAAERWLALPPEERASTAIYASGRRLRGEVNRAVQDGLLARGEIGPGSIKLQVLDRVSLTNEELRYVQSYQPGQVVEIAQAQRGQRLPRAKATVERVDGKRGTVTLRLSGGRERTFRPAKLRARDGETPIQLYERKELELREKDRIRWTANDHDRGLFNADQARVLAIGTRRVTVETSLGVRVALPRDDPMLQRLDLAYALNAHMAQGLTSDRGIAVMETRDTKLVNQQTFLVTVTRLRDALTLVVDRAGNLERQLARNPGGKTSALETTGDIREARLPGSGRGDQANPRRLPPEKAIDPDQGRSKPYEIGI</sequence>
<keyword evidence="4" id="KW-1185">Reference proteome</keyword>
<dbReference type="Pfam" id="PF08751">
    <property type="entry name" value="TrwC"/>
    <property type="match status" value="1"/>
</dbReference>
<dbReference type="Gene3D" id="2.30.30.940">
    <property type="match status" value="1"/>
</dbReference>
<evidence type="ECO:0000256" key="1">
    <source>
        <dbReference type="SAM" id="MobiDB-lite"/>
    </source>
</evidence>
<evidence type="ECO:0000313" key="4">
    <source>
        <dbReference type="Proteomes" id="UP000218151"/>
    </source>
</evidence>